<keyword evidence="19 25" id="KW-0408">Iron</keyword>
<keyword evidence="15" id="KW-0460">Magnesium</keyword>
<comment type="subcellular location">
    <subcellularLocation>
        <location evidence="3 25">Mitochondrion inner membrane</location>
        <topology evidence="3 25">Multi-pass membrane protein</topology>
    </subcellularLocation>
</comment>
<feature type="transmembrane region" description="Helical" evidence="26">
    <location>
        <begin position="451"/>
        <end position="474"/>
    </location>
</feature>
<keyword evidence="12 25" id="KW-0479">Metal-binding</keyword>
<keyword evidence="22 25" id="KW-0496">Mitochondrion</keyword>
<dbReference type="EC" id="7.1.1.9" evidence="6 25"/>
<keyword evidence="14" id="KW-0106">Calcium</keyword>
<evidence type="ECO:0000256" key="22">
    <source>
        <dbReference type="ARBA" id="ARBA00023128"/>
    </source>
</evidence>
<evidence type="ECO:0000256" key="9">
    <source>
        <dbReference type="ARBA" id="ARBA00022617"/>
    </source>
</evidence>
<evidence type="ECO:0000256" key="21">
    <source>
        <dbReference type="ARBA" id="ARBA00023053"/>
    </source>
</evidence>
<comment type="pathway">
    <text evidence="4 25">Energy metabolism; oxidative phosphorylation.</text>
</comment>
<dbReference type="PANTHER" id="PTHR10422:SF18">
    <property type="entry name" value="CYTOCHROME C OXIDASE SUBUNIT 1"/>
    <property type="match status" value="1"/>
</dbReference>
<feature type="domain" description="Cytochrome oxidase subunit I profile" evidence="27">
    <location>
        <begin position="7"/>
        <end position="512"/>
    </location>
</feature>
<evidence type="ECO:0000256" key="15">
    <source>
        <dbReference type="ARBA" id="ARBA00022842"/>
    </source>
</evidence>
<dbReference type="InterPro" id="IPR036927">
    <property type="entry name" value="Cyt_c_oxase-like_su1_sf"/>
</dbReference>
<dbReference type="CDD" id="cd01663">
    <property type="entry name" value="Cyt_c_Oxidase_I"/>
    <property type="match status" value="1"/>
</dbReference>
<feature type="transmembrane region" description="Helical" evidence="26">
    <location>
        <begin position="105"/>
        <end position="127"/>
    </location>
</feature>
<evidence type="ECO:0000256" key="13">
    <source>
        <dbReference type="ARBA" id="ARBA00022792"/>
    </source>
</evidence>
<feature type="transmembrane region" description="Helical" evidence="26">
    <location>
        <begin position="380"/>
        <end position="401"/>
    </location>
</feature>
<dbReference type="GO" id="GO:0006123">
    <property type="term" value="P:mitochondrial electron transport, cytochrome c to oxygen"/>
    <property type="evidence" value="ECO:0007669"/>
    <property type="project" value="TreeGrafter"/>
</dbReference>
<dbReference type="GO" id="GO:0005743">
    <property type="term" value="C:mitochondrial inner membrane"/>
    <property type="evidence" value="ECO:0007669"/>
    <property type="project" value="UniProtKB-SubCell"/>
</dbReference>
<dbReference type="GO" id="GO:0004129">
    <property type="term" value="F:cytochrome-c oxidase activity"/>
    <property type="evidence" value="ECO:0007669"/>
    <property type="project" value="UniProtKB-EC"/>
</dbReference>
<dbReference type="Pfam" id="PF00115">
    <property type="entry name" value="COX1"/>
    <property type="match status" value="1"/>
</dbReference>
<dbReference type="AlphaFoldDB" id="A0A411E0Y6"/>
<accession>A0A411E0Y6</accession>
<dbReference type="PROSITE" id="PS00077">
    <property type="entry name" value="COX1_CUB"/>
    <property type="match status" value="1"/>
</dbReference>
<dbReference type="SUPFAM" id="SSF81442">
    <property type="entry name" value="Cytochrome c oxidase subunit I-like"/>
    <property type="match status" value="1"/>
</dbReference>
<keyword evidence="13 25" id="KW-0999">Mitochondrion inner membrane</keyword>
<proteinExistence type="inferred from homology"/>
<keyword evidence="8 25" id="KW-0813">Transport</keyword>
<evidence type="ECO:0000256" key="6">
    <source>
        <dbReference type="ARBA" id="ARBA00012949"/>
    </source>
</evidence>
<organism evidence="28">
    <name type="scientific">Pernis ptilorhynchus</name>
    <name type="common">Oriental honey-buzzard</name>
    <dbReference type="NCBI Taxonomy" id="258802"/>
    <lineage>
        <taxon>Eukaryota</taxon>
        <taxon>Metazoa</taxon>
        <taxon>Chordata</taxon>
        <taxon>Craniata</taxon>
        <taxon>Vertebrata</taxon>
        <taxon>Euteleostomi</taxon>
        <taxon>Archelosauria</taxon>
        <taxon>Archosauria</taxon>
        <taxon>Dinosauria</taxon>
        <taxon>Saurischia</taxon>
        <taxon>Theropoda</taxon>
        <taxon>Coelurosauria</taxon>
        <taxon>Aves</taxon>
        <taxon>Neognathae</taxon>
        <taxon>Neoaves</taxon>
        <taxon>Telluraves</taxon>
        <taxon>Accipitrimorphae</taxon>
        <taxon>Accipitriformes</taxon>
        <taxon>Accipitridae</taxon>
        <taxon>Accipitrinae</taxon>
        <taxon>Pernis</taxon>
    </lineage>
</organism>
<dbReference type="InterPro" id="IPR023615">
    <property type="entry name" value="Cyt_c_Oxase_su1_BS"/>
</dbReference>
<keyword evidence="10 25" id="KW-0679">Respiratory chain</keyword>
<keyword evidence="9 25" id="KW-0349">Heme</keyword>
<feature type="transmembrane region" description="Helical" evidence="26">
    <location>
        <begin position="413"/>
        <end position="431"/>
    </location>
</feature>
<geneLocation type="mitochondrion" evidence="28"/>
<feature type="transmembrane region" description="Helical" evidence="26">
    <location>
        <begin position="184"/>
        <end position="211"/>
    </location>
</feature>
<feature type="transmembrane region" description="Helical" evidence="26">
    <location>
        <begin position="20"/>
        <end position="38"/>
    </location>
</feature>
<evidence type="ECO:0000256" key="5">
    <source>
        <dbReference type="ARBA" id="ARBA00009578"/>
    </source>
</evidence>
<feature type="transmembrane region" description="Helical" evidence="26">
    <location>
        <begin position="58"/>
        <end position="84"/>
    </location>
</feature>
<evidence type="ECO:0000256" key="23">
    <source>
        <dbReference type="ARBA" id="ARBA00023136"/>
    </source>
</evidence>
<feature type="transmembrane region" description="Helical" evidence="26">
    <location>
        <begin position="340"/>
        <end position="360"/>
    </location>
</feature>
<keyword evidence="11 25" id="KW-0812">Transmembrane</keyword>
<gene>
    <name evidence="28" type="primary">COX1</name>
</gene>
<dbReference type="PRINTS" id="PR01165">
    <property type="entry name" value="CYCOXIDASEI"/>
</dbReference>
<keyword evidence="17 25" id="KW-0249">Electron transport</keyword>
<evidence type="ECO:0000256" key="25">
    <source>
        <dbReference type="RuleBase" id="RU000369"/>
    </source>
</evidence>
<evidence type="ECO:0000256" key="17">
    <source>
        <dbReference type="ARBA" id="ARBA00022982"/>
    </source>
</evidence>
<comment type="cofactor">
    <cofactor evidence="1">
        <name>Cu cation</name>
        <dbReference type="ChEBI" id="CHEBI:23378"/>
    </cofactor>
</comment>
<evidence type="ECO:0000256" key="18">
    <source>
        <dbReference type="ARBA" id="ARBA00022989"/>
    </source>
</evidence>
<keyword evidence="20 25" id="KW-0186">Copper</keyword>
<feature type="transmembrane region" description="Helical" evidence="26">
    <location>
        <begin position="269"/>
        <end position="292"/>
    </location>
</feature>
<evidence type="ECO:0000256" key="7">
    <source>
        <dbReference type="ARBA" id="ARBA00015947"/>
    </source>
</evidence>
<feature type="transmembrane region" description="Helical" evidence="26">
    <location>
        <begin position="244"/>
        <end position="262"/>
    </location>
</feature>
<comment type="cofactor">
    <cofactor evidence="2">
        <name>heme</name>
        <dbReference type="ChEBI" id="CHEBI:30413"/>
    </cofactor>
</comment>
<dbReference type="GO" id="GO:0020037">
    <property type="term" value="F:heme binding"/>
    <property type="evidence" value="ECO:0007669"/>
    <property type="project" value="InterPro"/>
</dbReference>
<evidence type="ECO:0000259" key="27">
    <source>
        <dbReference type="PROSITE" id="PS50855"/>
    </source>
</evidence>
<dbReference type="EMBL" id="MK043029">
    <property type="protein sequence ID" value="QBA55895.1"/>
    <property type="molecule type" value="Genomic_DNA"/>
</dbReference>
<dbReference type="GO" id="GO:0015990">
    <property type="term" value="P:electron transport coupled proton transport"/>
    <property type="evidence" value="ECO:0007669"/>
    <property type="project" value="TreeGrafter"/>
</dbReference>
<keyword evidence="16" id="KW-1278">Translocase</keyword>
<keyword evidence="18 26" id="KW-1133">Transmembrane helix</keyword>
<comment type="function">
    <text evidence="25">Component of the cytochrome c oxidase, the last enzyme in the mitochondrial electron transport chain which drives oxidative phosphorylation. The respiratory chain contains 3 multisubunit complexes succinate dehydrogenase (complex II, CII), ubiquinol-cytochrome c oxidoreductase (cytochrome b-c1 complex, complex III, CIII) and cytochrome c oxidase (complex IV, CIV), that cooperate to transfer electrons derived from NADH and succinate to molecular oxygen, creating an electrochemical gradient over the inner membrane that drives transmembrane transport and the ATP synthase. Cytochrome c oxidase is the component of the respiratory chain that catalyzes the reduction of oxygen to water. Electrons originating from reduced cytochrome c in the intermembrane space (IMS) are transferred via the dinuclear copper A center (CU(A)) of subunit 2 and heme A of subunit 1 to the active site in subunit 1, a binuclear center (BNC) formed by heme A3 and copper B (CU(B)). The BNC reduces molecular oxygen to 2 water molecules using 4 electrons from cytochrome c in the IMS and 4 protons from the mitochondrial matrix.</text>
</comment>
<reference evidence="28" key="1">
    <citation type="journal article" date="2019" name="Mitochondrial DNA Part B Resour">
        <title>Complete mitogenomes of two Accipitridae, Haliaeetus albicilla, and Pernis ptilorhynchus.</title>
        <authorList>
            <person name="Kim J.A."/>
            <person name="Kang S.-G."/>
            <person name="Jeon H.S."/>
            <person name="Jeon J.H."/>
            <person name="Jang J.-H."/>
            <person name="Kim S."/>
            <person name="An J."/>
        </authorList>
    </citation>
    <scope>NUCLEOTIDE SEQUENCE</scope>
</reference>
<evidence type="ECO:0000256" key="14">
    <source>
        <dbReference type="ARBA" id="ARBA00022837"/>
    </source>
</evidence>
<evidence type="ECO:0000256" key="10">
    <source>
        <dbReference type="ARBA" id="ARBA00022660"/>
    </source>
</evidence>
<keyword evidence="21" id="KW-0915">Sodium</keyword>
<dbReference type="FunFam" id="1.20.210.10:FF:000001">
    <property type="entry name" value="Cytochrome c oxidase subunit 1"/>
    <property type="match status" value="1"/>
</dbReference>
<evidence type="ECO:0000313" key="28">
    <source>
        <dbReference type="EMBL" id="QBA55895.1"/>
    </source>
</evidence>
<dbReference type="PANTHER" id="PTHR10422">
    <property type="entry name" value="CYTOCHROME C OXIDASE SUBUNIT 1"/>
    <property type="match status" value="1"/>
</dbReference>
<dbReference type="InterPro" id="IPR000883">
    <property type="entry name" value="Cyt_C_Oxase_1"/>
</dbReference>
<sequence length="516" mass="56943">MTFINRWLFSTNHKDIGTLYLIFGAWAGMVGTALSLLIRAELGQPGTLLGDDQIYNVIVTAHAFVMIFFMVMPIMIGGFGNWLVPLMIGAPDMAFPRMNNMSFWLLPPSFLLLLASSTVEAGAGTGWTVYPPLASNMAHAGPSVDLAIFSLHLAGISSILGAINFITTAINMKPPALSQYQTPLFVWSVLITAVLLLLSLPVLAAGITMLLTDRNLNTTFFDPAGGGDPILYQHLFWFFGHPEVYILILPGFGIISHVVTYYSGKKEPFGYMGMVWAMLSIGFLGFIVWAHHMFTVGMDVDTRAYFTSATMIIAIPTGIKVFSWLATLHGGTLKWDPPMLWALGFIFLFTIGGLTGIVLANSSLDIALHDTYYVVAHFHYVLSMGAVFAILAGFTHWFPLLTGFTLHPTWAKAHFGVMFTGVNLTFFPQHFLGLAGMPRRYSDYPDAYTLWNTLSSIGSLISMTAVIMLMFIIWEAFASKRKVSQPELTATNVEWIHGCPPPYHTFEEPAFVQAQE</sequence>
<evidence type="ECO:0000256" key="11">
    <source>
        <dbReference type="ARBA" id="ARBA00022692"/>
    </source>
</evidence>
<keyword evidence="23 25" id="KW-0472">Membrane</keyword>
<feature type="transmembrane region" description="Helical" evidence="26">
    <location>
        <begin position="147"/>
        <end position="172"/>
    </location>
</feature>
<dbReference type="InterPro" id="IPR023616">
    <property type="entry name" value="Cyt_c_oxase-like_su1_dom"/>
</dbReference>
<dbReference type="Gene3D" id="1.20.210.10">
    <property type="entry name" value="Cytochrome c oxidase-like, subunit I domain"/>
    <property type="match status" value="1"/>
</dbReference>
<feature type="transmembrane region" description="Helical" evidence="26">
    <location>
        <begin position="304"/>
        <end position="328"/>
    </location>
</feature>
<dbReference type="GO" id="GO:0045277">
    <property type="term" value="C:respiratory chain complex IV"/>
    <property type="evidence" value="ECO:0007669"/>
    <property type="project" value="InterPro"/>
</dbReference>
<name>A0A411E0Y6_9AVES</name>
<comment type="similarity">
    <text evidence="5 25">Belongs to the heme-copper respiratory oxidase family.</text>
</comment>
<evidence type="ECO:0000256" key="1">
    <source>
        <dbReference type="ARBA" id="ARBA00001935"/>
    </source>
</evidence>
<dbReference type="UniPathway" id="UPA00705"/>
<evidence type="ECO:0000256" key="19">
    <source>
        <dbReference type="ARBA" id="ARBA00023004"/>
    </source>
</evidence>
<evidence type="ECO:0000256" key="16">
    <source>
        <dbReference type="ARBA" id="ARBA00022967"/>
    </source>
</evidence>
<dbReference type="PROSITE" id="PS50855">
    <property type="entry name" value="COX1"/>
    <property type="match status" value="1"/>
</dbReference>
<evidence type="ECO:0000256" key="12">
    <source>
        <dbReference type="ARBA" id="ARBA00022723"/>
    </source>
</evidence>
<comment type="catalytic activity">
    <reaction evidence="24">
        <text>4 Fe(II)-[cytochrome c] + O2 + 8 H(+)(in) = 4 Fe(III)-[cytochrome c] + 2 H2O + 4 H(+)(out)</text>
        <dbReference type="Rhea" id="RHEA:11436"/>
        <dbReference type="Rhea" id="RHEA-COMP:10350"/>
        <dbReference type="Rhea" id="RHEA-COMP:14399"/>
        <dbReference type="ChEBI" id="CHEBI:15377"/>
        <dbReference type="ChEBI" id="CHEBI:15378"/>
        <dbReference type="ChEBI" id="CHEBI:15379"/>
        <dbReference type="ChEBI" id="CHEBI:29033"/>
        <dbReference type="ChEBI" id="CHEBI:29034"/>
        <dbReference type="EC" id="7.1.1.9"/>
    </reaction>
    <physiologicalReaction direction="left-to-right" evidence="24">
        <dbReference type="Rhea" id="RHEA:11437"/>
    </physiologicalReaction>
</comment>
<evidence type="ECO:0000256" key="20">
    <source>
        <dbReference type="ARBA" id="ARBA00023008"/>
    </source>
</evidence>
<evidence type="ECO:0000256" key="4">
    <source>
        <dbReference type="ARBA" id="ARBA00004673"/>
    </source>
</evidence>
<evidence type="ECO:0000256" key="8">
    <source>
        <dbReference type="ARBA" id="ARBA00022448"/>
    </source>
</evidence>
<evidence type="ECO:0000256" key="2">
    <source>
        <dbReference type="ARBA" id="ARBA00001971"/>
    </source>
</evidence>
<evidence type="ECO:0000256" key="26">
    <source>
        <dbReference type="SAM" id="Phobius"/>
    </source>
</evidence>
<dbReference type="GO" id="GO:0046872">
    <property type="term" value="F:metal ion binding"/>
    <property type="evidence" value="ECO:0007669"/>
    <property type="project" value="UniProtKB-KW"/>
</dbReference>
<evidence type="ECO:0000256" key="3">
    <source>
        <dbReference type="ARBA" id="ARBA00004448"/>
    </source>
</evidence>
<evidence type="ECO:0000256" key="24">
    <source>
        <dbReference type="ARBA" id="ARBA00049512"/>
    </source>
</evidence>
<protein>
    <recommendedName>
        <fullName evidence="7 25">Cytochrome c oxidase subunit 1</fullName>
        <ecNumber evidence="6 25">7.1.1.9</ecNumber>
    </recommendedName>
</protein>
<dbReference type="InterPro" id="IPR033944">
    <property type="entry name" value="Cyt_c_oxase_su1_dom"/>
</dbReference>